<dbReference type="InterPro" id="IPR025520">
    <property type="entry name" value="DUF4408"/>
</dbReference>
<accession>A0A834X3J6</accession>
<feature type="compositionally biased region" description="Basic and acidic residues" evidence="1">
    <location>
        <begin position="255"/>
        <end position="272"/>
    </location>
</feature>
<evidence type="ECO:0000313" key="5">
    <source>
        <dbReference type="Proteomes" id="UP000634136"/>
    </source>
</evidence>
<proteinExistence type="predicted"/>
<dbReference type="PANTHER" id="PTHR33098">
    <property type="entry name" value="COTTON FIBER (DUF761)"/>
    <property type="match status" value="1"/>
</dbReference>
<dbReference type="Pfam" id="PF14364">
    <property type="entry name" value="DUF4408"/>
    <property type="match status" value="1"/>
</dbReference>
<keyword evidence="5" id="KW-1185">Reference proteome</keyword>
<dbReference type="PANTHER" id="PTHR33098:SF57">
    <property type="entry name" value="DUF4408 DOMAIN PROTEIN"/>
    <property type="match status" value="1"/>
</dbReference>
<feature type="compositionally biased region" description="Basic and acidic residues" evidence="1">
    <location>
        <begin position="236"/>
        <end position="248"/>
    </location>
</feature>
<feature type="domain" description="DUF4408" evidence="3">
    <location>
        <begin position="33"/>
        <end position="63"/>
    </location>
</feature>
<evidence type="ECO:0000256" key="1">
    <source>
        <dbReference type="SAM" id="MobiDB-lite"/>
    </source>
</evidence>
<evidence type="ECO:0000259" key="3">
    <source>
        <dbReference type="Pfam" id="PF14364"/>
    </source>
</evidence>
<dbReference type="InterPro" id="IPR008480">
    <property type="entry name" value="DUF761_pln"/>
</dbReference>
<feature type="region of interest" description="Disordered" evidence="1">
    <location>
        <begin position="141"/>
        <end position="164"/>
    </location>
</feature>
<keyword evidence="2" id="KW-0472">Membrane</keyword>
<keyword evidence="2" id="KW-0812">Transmembrane</keyword>
<reference evidence="4" key="1">
    <citation type="submission" date="2020-09" db="EMBL/GenBank/DDBJ databases">
        <title>Genome-Enabled Discovery of Anthraquinone Biosynthesis in Senna tora.</title>
        <authorList>
            <person name="Kang S.-H."/>
            <person name="Pandey R.P."/>
            <person name="Lee C.-M."/>
            <person name="Sim J.-S."/>
            <person name="Jeong J.-T."/>
            <person name="Choi B.-S."/>
            <person name="Jung M."/>
            <person name="Ginzburg D."/>
            <person name="Zhao K."/>
            <person name="Won S.Y."/>
            <person name="Oh T.-J."/>
            <person name="Yu Y."/>
            <person name="Kim N.-H."/>
            <person name="Lee O.R."/>
            <person name="Lee T.-H."/>
            <person name="Bashyal P."/>
            <person name="Kim T.-S."/>
            <person name="Lee W.-H."/>
            <person name="Kawkins C."/>
            <person name="Kim C.-K."/>
            <person name="Kim J.S."/>
            <person name="Ahn B.O."/>
            <person name="Rhee S.Y."/>
            <person name="Sohng J.K."/>
        </authorList>
    </citation>
    <scope>NUCLEOTIDE SEQUENCE</scope>
    <source>
        <tissue evidence="4">Leaf</tissue>
    </source>
</reference>
<dbReference type="AlphaFoldDB" id="A0A834X3J6"/>
<feature type="transmembrane region" description="Helical" evidence="2">
    <location>
        <begin position="40"/>
        <end position="59"/>
    </location>
</feature>
<organism evidence="4 5">
    <name type="scientific">Senna tora</name>
    <dbReference type="NCBI Taxonomy" id="362788"/>
    <lineage>
        <taxon>Eukaryota</taxon>
        <taxon>Viridiplantae</taxon>
        <taxon>Streptophyta</taxon>
        <taxon>Embryophyta</taxon>
        <taxon>Tracheophyta</taxon>
        <taxon>Spermatophyta</taxon>
        <taxon>Magnoliopsida</taxon>
        <taxon>eudicotyledons</taxon>
        <taxon>Gunneridae</taxon>
        <taxon>Pentapetalae</taxon>
        <taxon>rosids</taxon>
        <taxon>fabids</taxon>
        <taxon>Fabales</taxon>
        <taxon>Fabaceae</taxon>
        <taxon>Caesalpinioideae</taxon>
        <taxon>Cassia clade</taxon>
        <taxon>Senna</taxon>
    </lineage>
</organism>
<protein>
    <submittedName>
        <fullName evidence="4">Pathogen-associated molecular patterns-induced protein A70-like</fullName>
    </submittedName>
</protein>
<sequence>MAHYCSTSFRMKTCNIVGLQTKIHDLINYPASISAFVASWFTPSSLFLFVNLVIGTIAITSRFATSKRPHDHEPSSSPSPHLVRSSSLLERFRSFHFIHYNKNDTAFPETEYLQPQLLRTPSLLERVKSFNFGLYNNNCYEPNGPELTDPVTVRPDEDPTTQSQLARTPSLLERLKSINFSSLCRSESIKAEREVEVEDDAPEPKSDRDSGNLVRRSKSETERESPARFPAKMKKSASEKAASRRREEGEEEEEVRVVERRRPETARGETRNGEGSGTASFGEDEAVDEKADDFINKFKQQLRLQRLDSILRYREMLTGN</sequence>
<dbReference type="Pfam" id="PF05553">
    <property type="entry name" value="DUF761"/>
    <property type="match status" value="1"/>
</dbReference>
<feature type="compositionally biased region" description="Basic and acidic residues" evidence="1">
    <location>
        <begin position="217"/>
        <end position="226"/>
    </location>
</feature>
<dbReference type="Proteomes" id="UP000634136">
    <property type="component" value="Unassembled WGS sequence"/>
</dbReference>
<feature type="region of interest" description="Disordered" evidence="1">
    <location>
        <begin position="191"/>
        <end position="285"/>
    </location>
</feature>
<dbReference type="EMBL" id="JAAIUW010000003">
    <property type="protein sequence ID" value="KAF7837893.1"/>
    <property type="molecule type" value="Genomic_DNA"/>
</dbReference>
<evidence type="ECO:0000313" key="4">
    <source>
        <dbReference type="EMBL" id="KAF7837893.1"/>
    </source>
</evidence>
<dbReference type="OrthoDB" id="1685070at2759"/>
<evidence type="ECO:0000256" key="2">
    <source>
        <dbReference type="SAM" id="Phobius"/>
    </source>
</evidence>
<keyword evidence="2" id="KW-1133">Transmembrane helix</keyword>
<comment type="caution">
    <text evidence="4">The sequence shown here is derived from an EMBL/GenBank/DDBJ whole genome shotgun (WGS) entry which is preliminary data.</text>
</comment>
<gene>
    <name evidence="4" type="ORF">G2W53_006375</name>
</gene>
<name>A0A834X3J6_9FABA</name>